<keyword evidence="13" id="KW-1185">Reference proteome</keyword>
<gene>
    <name evidence="12" type="ORF">CXQ87_000997</name>
</gene>
<evidence type="ECO:0000313" key="13">
    <source>
        <dbReference type="Proteomes" id="UP000244406"/>
    </source>
</evidence>
<evidence type="ECO:0000256" key="4">
    <source>
        <dbReference type="ARBA" id="ARBA00022490"/>
    </source>
</evidence>
<dbReference type="CDD" id="cd02188">
    <property type="entry name" value="gamma_tubulin"/>
    <property type="match status" value="1"/>
</dbReference>
<dbReference type="Pfam" id="PF00091">
    <property type="entry name" value="Tubulin"/>
    <property type="match status" value="1"/>
</dbReference>
<dbReference type="GeneID" id="37000998"/>
<comment type="caution">
    <text evidence="12">The sequence shown here is derived from an EMBL/GenBank/DDBJ whole genome shotgun (WGS) entry which is preliminary data.</text>
</comment>
<dbReference type="InterPro" id="IPR023123">
    <property type="entry name" value="Tubulin_C"/>
</dbReference>
<dbReference type="RefSeq" id="XP_025339022.1">
    <property type="nucleotide sequence ID" value="XM_025479549.1"/>
</dbReference>
<dbReference type="InterPro" id="IPR017975">
    <property type="entry name" value="Tubulin_CS"/>
</dbReference>
<dbReference type="SMART" id="SM00864">
    <property type="entry name" value="Tubulin"/>
    <property type="match status" value="1"/>
</dbReference>
<sequence>MPGYVQNKNNKIMETNNQGNNNNSGWPLALDHGIAPDGTPQPYVSDDVAFESDNAEFSKKPQTQRPDVMDSFFTLSEQNKFTPRSILIDLEPSVVNKATSKLPMFNPRNIHLSETGSGAANNWQHGYVYGRNHEEEMMNLIDRELDKCDNPSAFQLMHSVAGGTGSGVGSLLLELLNDRYGSKKIVSTFSVFPSNDKTSDVVVQPYNTMLTLRRLIDFGDATFVFDNDSLNALGNAFIGSGLERNLSSSTAFESANKLIAYVAAGITNPLRFPSYMYSSYESIISTVVPTPELKFLSTSIAPYSNIPNVVPNQNYVSLNEYDIILELLNDKYKLNSYKEPLKYISVLDYVIGKNLNQKEIRRGILKAQQRLSFVPWTPSSISVVNGKQSAFTSQQEKRLSGIQVSNNTSIVHLLSKTVKQYDLLAKRAAYINFYTTSNDASERQEVLDAFEECKETVRQTIDEYKACSSDSYLGDDIIDEEMT</sequence>
<evidence type="ECO:0000256" key="1">
    <source>
        <dbReference type="ARBA" id="ARBA00004267"/>
    </source>
</evidence>
<keyword evidence="8" id="KW-0206">Cytoskeleton</keyword>
<evidence type="ECO:0000256" key="2">
    <source>
        <dbReference type="ARBA" id="ARBA00009636"/>
    </source>
</evidence>
<evidence type="ECO:0000256" key="6">
    <source>
        <dbReference type="ARBA" id="ARBA00022741"/>
    </source>
</evidence>
<dbReference type="EMBL" id="PKFP01000008">
    <property type="protein sequence ID" value="PVH18082.1"/>
    <property type="molecule type" value="Genomic_DNA"/>
</dbReference>
<organism evidence="12 13">
    <name type="scientific">Candidozyma duobushaemuli</name>
    <dbReference type="NCBI Taxonomy" id="1231522"/>
    <lineage>
        <taxon>Eukaryota</taxon>
        <taxon>Fungi</taxon>
        <taxon>Dikarya</taxon>
        <taxon>Ascomycota</taxon>
        <taxon>Saccharomycotina</taxon>
        <taxon>Pichiomycetes</taxon>
        <taxon>Metschnikowiaceae</taxon>
        <taxon>Candidozyma</taxon>
    </lineage>
</organism>
<dbReference type="Gene3D" id="3.40.50.1440">
    <property type="entry name" value="Tubulin/FtsZ, GTPase domain"/>
    <property type="match status" value="1"/>
</dbReference>
<proteinExistence type="inferred from homology"/>
<comment type="subcellular location">
    <subcellularLocation>
        <location evidence="1">Cytoplasm</location>
        <location evidence="1">Cytoskeleton</location>
        <location evidence="1">Microtubule organizing center</location>
    </subcellularLocation>
</comment>
<dbReference type="PRINTS" id="PR01164">
    <property type="entry name" value="GAMMATUBULIN"/>
</dbReference>
<dbReference type="Pfam" id="PF03953">
    <property type="entry name" value="Tubulin_C"/>
    <property type="match status" value="1"/>
</dbReference>
<keyword evidence="4" id="KW-0963">Cytoplasm</keyword>
<dbReference type="GO" id="GO:0005874">
    <property type="term" value="C:microtubule"/>
    <property type="evidence" value="ECO:0007669"/>
    <property type="project" value="UniProtKB-KW"/>
</dbReference>
<keyword evidence="6 9" id="KW-0547">Nucleotide-binding</keyword>
<evidence type="ECO:0000256" key="3">
    <source>
        <dbReference type="ARBA" id="ARBA00018848"/>
    </source>
</evidence>
<dbReference type="PROSITE" id="PS00227">
    <property type="entry name" value="TUBULIN"/>
    <property type="match status" value="1"/>
</dbReference>
<dbReference type="GO" id="GO:0007020">
    <property type="term" value="P:microtubule nucleation"/>
    <property type="evidence" value="ECO:0007669"/>
    <property type="project" value="InterPro"/>
</dbReference>
<dbReference type="InterPro" id="IPR002454">
    <property type="entry name" value="Gamma_tubulin"/>
</dbReference>
<protein>
    <recommendedName>
        <fullName evidence="3 9">Tubulin gamma chain</fullName>
    </recommendedName>
</protein>
<dbReference type="InterPro" id="IPR008280">
    <property type="entry name" value="Tub_FtsZ_C"/>
</dbReference>
<dbReference type="Gene3D" id="1.10.287.600">
    <property type="entry name" value="Helix hairpin bin"/>
    <property type="match status" value="1"/>
</dbReference>
<dbReference type="Proteomes" id="UP000244406">
    <property type="component" value="Unassembled WGS sequence"/>
</dbReference>
<dbReference type="SUPFAM" id="SSF52490">
    <property type="entry name" value="Tubulin nucleotide-binding domain-like"/>
    <property type="match status" value="1"/>
</dbReference>
<feature type="compositionally biased region" description="Polar residues" evidence="10">
    <location>
        <begin position="1"/>
        <end position="15"/>
    </location>
</feature>
<evidence type="ECO:0000256" key="9">
    <source>
        <dbReference type="RuleBase" id="RU000352"/>
    </source>
</evidence>
<keyword evidence="7 9" id="KW-0342">GTP-binding</keyword>
<dbReference type="PANTHER" id="PTHR11588">
    <property type="entry name" value="TUBULIN"/>
    <property type="match status" value="1"/>
</dbReference>
<accession>A0A2V1AK33</accession>
<keyword evidence="5 9" id="KW-0493">Microtubule</keyword>
<dbReference type="GO" id="GO:0005525">
    <property type="term" value="F:GTP binding"/>
    <property type="evidence" value="ECO:0007669"/>
    <property type="project" value="UniProtKB-UniRule"/>
</dbReference>
<evidence type="ECO:0000256" key="5">
    <source>
        <dbReference type="ARBA" id="ARBA00022701"/>
    </source>
</evidence>
<name>A0A2V1AK33_9ASCO</name>
<dbReference type="InterPro" id="IPR003008">
    <property type="entry name" value="Tubulin_FtsZ_GTPase"/>
</dbReference>
<dbReference type="InterPro" id="IPR036525">
    <property type="entry name" value="Tubulin/FtsZ_GTPase_sf"/>
</dbReference>
<dbReference type="AlphaFoldDB" id="A0A2V1AK33"/>
<dbReference type="GO" id="GO:0000930">
    <property type="term" value="C:gamma-tubulin complex"/>
    <property type="evidence" value="ECO:0007669"/>
    <property type="project" value="InterPro"/>
</dbReference>
<dbReference type="PRINTS" id="PR01161">
    <property type="entry name" value="TUBULIN"/>
</dbReference>
<evidence type="ECO:0000256" key="10">
    <source>
        <dbReference type="SAM" id="MobiDB-lite"/>
    </source>
</evidence>
<dbReference type="InterPro" id="IPR018316">
    <property type="entry name" value="Tubulin/FtsZ_2-layer-sand-dom"/>
</dbReference>
<dbReference type="InterPro" id="IPR000217">
    <property type="entry name" value="Tubulin"/>
</dbReference>
<comment type="similarity">
    <text evidence="2 9">Belongs to the tubulin family.</text>
</comment>
<evidence type="ECO:0000259" key="11">
    <source>
        <dbReference type="SMART" id="SM00864"/>
    </source>
</evidence>
<dbReference type="GO" id="GO:0031122">
    <property type="term" value="P:cytoplasmic microtubule organization"/>
    <property type="evidence" value="ECO:0007669"/>
    <property type="project" value="InterPro"/>
</dbReference>
<dbReference type="SUPFAM" id="SSF55307">
    <property type="entry name" value="Tubulin C-terminal domain-like"/>
    <property type="match status" value="1"/>
</dbReference>
<comment type="function">
    <text evidence="9">Tubulin is the major constituent of microtubules, protein filaments consisting of alpha- and beta-tubulin heterodimers. Gamma-tubulin is a key component of the gamma-tubulin ring complex (gTuRC) which mediates microtubule nucleation. The gTuRC regulates the minus-end nucleation of alpha-beta tubulin heterodimers that grow into microtubule protafilaments, a critical step in centrosome duplication and spindle formation.</text>
</comment>
<evidence type="ECO:0000313" key="12">
    <source>
        <dbReference type="EMBL" id="PVH18082.1"/>
    </source>
</evidence>
<feature type="region of interest" description="Disordered" evidence="10">
    <location>
        <begin position="1"/>
        <end position="22"/>
    </location>
</feature>
<feature type="domain" description="Tubulin/FtsZ GTPase" evidence="11">
    <location>
        <begin position="69"/>
        <end position="274"/>
    </location>
</feature>
<reference evidence="12 13" key="1">
    <citation type="submission" date="2017-12" db="EMBL/GenBank/DDBJ databases">
        <title>Genome Sequence of the Amphotericin B-resistant Candida duobushaemulonii strain, B09383.</title>
        <authorList>
            <person name="Chow N.A."/>
            <person name="Gade L."/>
            <person name="Batra D."/>
            <person name="Rowe L.A."/>
            <person name="Loparev V.N."/>
            <person name="Litvintseva A.P."/>
        </authorList>
    </citation>
    <scope>NUCLEOTIDE SEQUENCE [LARGE SCALE GENOMIC DNA]</scope>
    <source>
        <strain evidence="12 13">B09383</strain>
    </source>
</reference>
<evidence type="ECO:0000256" key="7">
    <source>
        <dbReference type="ARBA" id="ARBA00023134"/>
    </source>
</evidence>
<evidence type="ECO:0000256" key="8">
    <source>
        <dbReference type="ARBA" id="ARBA00023212"/>
    </source>
</evidence>
<dbReference type="VEuPathDB" id="FungiDB:CXQ87_000997"/>